<evidence type="ECO:0000313" key="3">
    <source>
        <dbReference type="Proteomes" id="UP000037035"/>
    </source>
</evidence>
<keyword evidence="1" id="KW-0472">Membrane</keyword>
<comment type="caution">
    <text evidence="2">The sequence shown here is derived from an EMBL/GenBank/DDBJ whole genome shotgun (WGS) entry which is preliminary data.</text>
</comment>
<feature type="transmembrane region" description="Helical" evidence="1">
    <location>
        <begin position="39"/>
        <end position="57"/>
    </location>
</feature>
<dbReference type="Proteomes" id="UP000037035">
    <property type="component" value="Unassembled WGS sequence"/>
</dbReference>
<sequence>MRYLLIDLKTFTFFGFEICCDFSYTFFGNLWILSYLIPPILHASYLCCVMLLFLCFCPDKLCHFEGGPFLGPLRGFLNQNYLCAHNGFVGLSYSAGVSTTGGLSPASSPWYIPQLAIYNLACNIFSPFSCFLMSHLITDCPSYCVCKGARMATFWMKLLSLVAQLSLPGVVIFIYSMAQITLTHHIQNYHNLTGSRTPLSTHTNLPTISSMSAIMSLSAFQTGLDNFFNMGAVGASLEAVVGGGGQLDHEETSQLKIQTLSRSWNQPWSSHLVAIKFPALSKIILWEGGGSFCVSVTAYRGRALKCSVSPNLLSNLLHPHTPHSDLHPHTIINSALSPNLTHPFLVVSLLHSSSLFCLSVSQLTSPCLVRPFSPFLLHINSCTNLNQSSLSLSMILHFPVLFMLLYPVKFVDISSPFSFLSESHSNIFFLQHYPEEQVALVVYSFVIWLLF</sequence>
<accession>A0A0L6UGB2</accession>
<keyword evidence="1" id="KW-0812">Transmembrane</keyword>
<proteinExistence type="predicted"/>
<dbReference type="AlphaFoldDB" id="A0A0L6UGB2"/>
<feature type="transmembrane region" description="Helical" evidence="1">
    <location>
        <begin position="158"/>
        <end position="178"/>
    </location>
</feature>
<reference evidence="2 3" key="1">
    <citation type="submission" date="2015-08" db="EMBL/GenBank/DDBJ databases">
        <title>Next Generation Sequencing and Analysis of the Genome of Puccinia sorghi L Schw, the Causal Agent of Maize Common Rust.</title>
        <authorList>
            <person name="Rochi L."/>
            <person name="Burguener G."/>
            <person name="Darino M."/>
            <person name="Turjanski A."/>
            <person name="Kreff E."/>
            <person name="Dieguez M.J."/>
            <person name="Sacco F."/>
        </authorList>
    </citation>
    <scope>NUCLEOTIDE SEQUENCE [LARGE SCALE GENOMIC DNA]</scope>
    <source>
        <strain evidence="2 3">RO10H11247</strain>
    </source>
</reference>
<keyword evidence="3" id="KW-1185">Reference proteome</keyword>
<keyword evidence="1" id="KW-1133">Transmembrane helix</keyword>
<dbReference type="EMBL" id="LAVV01011608">
    <property type="protein sequence ID" value="KNZ47568.1"/>
    <property type="molecule type" value="Genomic_DNA"/>
</dbReference>
<evidence type="ECO:0000256" key="1">
    <source>
        <dbReference type="SAM" id="Phobius"/>
    </source>
</evidence>
<gene>
    <name evidence="2" type="ORF">VP01_62g3</name>
</gene>
<dbReference type="VEuPathDB" id="FungiDB:VP01_62g3"/>
<name>A0A0L6UGB2_9BASI</name>
<evidence type="ECO:0000313" key="2">
    <source>
        <dbReference type="EMBL" id="KNZ47568.1"/>
    </source>
</evidence>
<protein>
    <submittedName>
        <fullName evidence="2">Uncharacterized protein</fullName>
    </submittedName>
</protein>
<organism evidence="2 3">
    <name type="scientific">Puccinia sorghi</name>
    <dbReference type="NCBI Taxonomy" id="27349"/>
    <lineage>
        <taxon>Eukaryota</taxon>
        <taxon>Fungi</taxon>
        <taxon>Dikarya</taxon>
        <taxon>Basidiomycota</taxon>
        <taxon>Pucciniomycotina</taxon>
        <taxon>Pucciniomycetes</taxon>
        <taxon>Pucciniales</taxon>
        <taxon>Pucciniaceae</taxon>
        <taxon>Puccinia</taxon>
    </lineage>
</organism>